<comment type="caution">
    <text evidence="6">The sequence shown here is derived from an EMBL/GenBank/DDBJ whole genome shotgun (WGS) entry which is preliminary data.</text>
</comment>
<reference evidence="6 7" key="1">
    <citation type="submission" date="2015-12" db="EMBL/GenBank/DDBJ databases">
        <title>Draft genome sequence of the thermoanaerobe Thermotalea metallivorans, an isolate from the runoff channel of the Great Artesian Basin, Australia.</title>
        <authorList>
            <person name="Patel B.K."/>
        </authorList>
    </citation>
    <scope>NUCLEOTIDE SEQUENCE [LARGE SCALE GENOMIC DNA]</scope>
    <source>
        <strain evidence="6 7">B2-1</strain>
    </source>
</reference>
<dbReference type="NCBIfam" id="NF038155">
    <property type="entry name" value="lanthi_I_FDLD"/>
    <property type="match status" value="1"/>
</dbReference>
<keyword evidence="3" id="KW-0425">Lantibiotic</keyword>
<dbReference type="STRING" id="520762.AN619_12570"/>
<dbReference type="OrthoDB" id="2339787at2"/>
<evidence type="ECO:0000313" key="6">
    <source>
        <dbReference type="EMBL" id="KXG76300.1"/>
    </source>
</evidence>
<gene>
    <name evidence="6" type="ORF">AN619_12570</name>
</gene>
<evidence type="ECO:0000256" key="3">
    <source>
        <dbReference type="ARBA" id="ARBA00022789"/>
    </source>
</evidence>
<evidence type="ECO:0000256" key="4">
    <source>
        <dbReference type="ARBA" id="ARBA00023022"/>
    </source>
</evidence>
<protein>
    <recommendedName>
        <fullName evidence="8">Lantibiotic</fullName>
    </recommendedName>
</protein>
<dbReference type="AlphaFoldDB" id="A0A140L6X5"/>
<sequence>MPKYDDFDLDIQVKEVSNAAEPNITSVSLCTPGTCYQGCSGDTTFNSNCCPSNYTVCITKTCFTCA</sequence>
<evidence type="ECO:0000313" key="7">
    <source>
        <dbReference type="Proteomes" id="UP000070456"/>
    </source>
</evidence>
<comment type="similarity">
    <text evidence="1">Belongs to the type A lantibiotic family.</text>
</comment>
<dbReference type="GO" id="GO:0005576">
    <property type="term" value="C:extracellular region"/>
    <property type="evidence" value="ECO:0007669"/>
    <property type="project" value="InterPro"/>
</dbReference>
<dbReference type="GO" id="GO:0031640">
    <property type="term" value="P:killing of cells of another organism"/>
    <property type="evidence" value="ECO:0007669"/>
    <property type="project" value="UniProtKB-KW"/>
</dbReference>
<dbReference type="NCBIfam" id="TIGR03731">
    <property type="entry name" value="lantibio_gallid"/>
    <property type="match status" value="1"/>
</dbReference>
<evidence type="ECO:0000256" key="2">
    <source>
        <dbReference type="ARBA" id="ARBA00022529"/>
    </source>
</evidence>
<dbReference type="EMBL" id="LOEE01000028">
    <property type="protein sequence ID" value="KXG76300.1"/>
    <property type="molecule type" value="Genomic_DNA"/>
</dbReference>
<dbReference type="Proteomes" id="UP000070456">
    <property type="component" value="Unassembled WGS sequence"/>
</dbReference>
<dbReference type="InterPro" id="IPR006079">
    <property type="entry name" value="Lantibiotic_typ-A_Bacillales"/>
</dbReference>
<accession>A0A140L6X5</accession>
<organism evidence="6 7">
    <name type="scientific">Thermotalea metallivorans</name>
    <dbReference type="NCBI Taxonomy" id="520762"/>
    <lineage>
        <taxon>Bacteria</taxon>
        <taxon>Bacillati</taxon>
        <taxon>Bacillota</taxon>
        <taxon>Clostridia</taxon>
        <taxon>Peptostreptococcales</taxon>
        <taxon>Thermotaleaceae</taxon>
        <taxon>Thermotalea</taxon>
    </lineage>
</organism>
<keyword evidence="5" id="KW-0078">Bacteriocin</keyword>
<name>A0A140L6X5_9FIRM</name>
<evidence type="ECO:0008006" key="8">
    <source>
        <dbReference type="Google" id="ProtNLM"/>
    </source>
</evidence>
<proteinExistence type="inferred from homology"/>
<keyword evidence="2" id="KW-0929">Antimicrobial</keyword>
<dbReference type="GO" id="GO:0005102">
    <property type="term" value="F:signaling receptor binding"/>
    <property type="evidence" value="ECO:0007669"/>
    <property type="project" value="UniProtKB-KW"/>
</dbReference>
<dbReference type="RefSeq" id="WP_068555840.1">
    <property type="nucleotide sequence ID" value="NZ_LOEE01000028.1"/>
</dbReference>
<dbReference type="Pfam" id="PF02052">
    <property type="entry name" value="Gallidermin"/>
    <property type="match status" value="1"/>
</dbReference>
<keyword evidence="4" id="KW-0044">Antibiotic</keyword>
<dbReference type="GO" id="GO:0042742">
    <property type="term" value="P:defense response to bacterium"/>
    <property type="evidence" value="ECO:0007669"/>
    <property type="project" value="UniProtKB-KW"/>
</dbReference>
<evidence type="ECO:0000256" key="1">
    <source>
        <dbReference type="ARBA" id="ARBA00009379"/>
    </source>
</evidence>
<evidence type="ECO:0000256" key="5">
    <source>
        <dbReference type="ARBA" id="ARBA00023048"/>
    </source>
</evidence>
<keyword evidence="7" id="KW-1185">Reference proteome</keyword>